<evidence type="ECO:0000313" key="2">
    <source>
        <dbReference type="Proteomes" id="UP000004931"/>
    </source>
</evidence>
<sequence length="100" mass="11606">MNDVVLKISLQELCQYEGLTEQLIVDVVSYGITEPTEGHSVADWVFDTSSVYWLQKAARLYHDLDIDWVAVAMVIDLLQQKEALEERNRIIEQQLNRLLE</sequence>
<name>A0YFB0_9GAMM</name>
<comment type="caution">
    <text evidence="1">The sequence shown here is derived from an EMBL/GenBank/DDBJ whole genome shotgun (WGS) entry which is preliminary data.</text>
</comment>
<evidence type="ECO:0008006" key="3">
    <source>
        <dbReference type="Google" id="ProtNLM"/>
    </source>
</evidence>
<organism evidence="1 2">
    <name type="scientific">marine gamma proteobacterium HTCC2143</name>
    <dbReference type="NCBI Taxonomy" id="247633"/>
    <lineage>
        <taxon>Bacteria</taxon>
        <taxon>Pseudomonadati</taxon>
        <taxon>Pseudomonadota</taxon>
        <taxon>Gammaproteobacteria</taxon>
        <taxon>Cellvibrionales</taxon>
        <taxon>Spongiibacteraceae</taxon>
        <taxon>BD1-7 clade</taxon>
    </lineage>
</organism>
<keyword evidence="2" id="KW-1185">Reference proteome</keyword>
<dbReference type="EMBL" id="AAVT01000008">
    <property type="protein sequence ID" value="EAW30324.1"/>
    <property type="molecule type" value="Genomic_DNA"/>
</dbReference>
<accession>A0YFB0</accession>
<protein>
    <recommendedName>
        <fullName evidence="3">Chaperone modulatory protein CbpM</fullName>
    </recommendedName>
</protein>
<dbReference type="eggNOG" id="COG0789">
    <property type="taxonomic scope" value="Bacteria"/>
</dbReference>
<dbReference type="OrthoDB" id="5567704at2"/>
<dbReference type="Gene3D" id="1.10.1660.10">
    <property type="match status" value="1"/>
</dbReference>
<gene>
    <name evidence="1" type="ORF">GP2143_08970</name>
</gene>
<reference evidence="1 2" key="1">
    <citation type="journal article" date="2010" name="J. Bacteriol.">
        <title>Genome sequence of the oligotrophic marine Gammaproteobacterium HTCC2143, isolated from the Oregon Coast.</title>
        <authorList>
            <person name="Oh H.M."/>
            <person name="Kang I."/>
            <person name="Ferriera S."/>
            <person name="Giovannoni S.J."/>
            <person name="Cho J.C."/>
        </authorList>
    </citation>
    <scope>NUCLEOTIDE SEQUENCE [LARGE SCALE GENOMIC DNA]</scope>
    <source>
        <strain evidence="1 2">HTCC2143</strain>
    </source>
</reference>
<dbReference type="AlphaFoldDB" id="A0YFB0"/>
<dbReference type="Pfam" id="PF13591">
    <property type="entry name" value="MerR_2"/>
    <property type="match status" value="1"/>
</dbReference>
<proteinExistence type="predicted"/>
<dbReference type="STRING" id="247633.GP2143_08970"/>
<dbReference type="Proteomes" id="UP000004931">
    <property type="component" value="Unassembled WGS sequence"/>
</dbReference>
<evidence type="ECO:0000313" key="1">
    <source>
        <dbReference type="EMBL" id="EAW30324.1"/>
    </source>
</evidence>